<evidence type="ECO:0000256" key="3">
    <source>
        <dbReference type="ARBA" id="ARBA00022989"/>
    </source>
</evidence>
<dbReference type="RefSeq" id="WP_083717712.1">
    <property type="nucleotide sequence ID" value="NZ_JAFBFH010000005.1"/>
</dbReference>
<feature type="transmembrane region" description="Helical" evidence="5">
    <location>
        <begin position="64"/>
        <end position="83"/>
    </location>
</feature>
<evidence type="ECO:0000256" key="5">
    <source>
        <dbReference type="SAM" id="Phobius"/>
    </source>
</evidence>
<reference evidence="6 7" key="1">
    <citation type="submission" date="2021-01" db="EMBL/GenBank/DDBJ databases">
        <title>Genomic Encyclopedia of Type Strains, Phase IV (KMG-IV): sequencing the most valuable type-strain genomes for metagenomic binning, comparative biology and taxonomic classification.</title>
        <authorList>
            <person name="Goeker M."/>
        </authorList>
    </citation>
    <scope>NUCLEOTIDE SEQUENCE [LARGE SCALE GENOMIC DNA]</scope>
    <source>
        <strain evidence="6 7">DSM 105453</strain>
    </source>
</reference>
<comment type="subcellular location">
    <subcellularLocation>
        <location evidence="1">Membrane</location>
        <topology evidence="1">Multi-pass membrane protein</topology>
    </subcellularLocation>
</comment>
<gene>
    <name evidence="6" type="ORF">JOC94_001059</name>
</gene>
<evidence type="ECO:0000256" key="4">
    <source>
        <dbReference type="ARBA" id="ARBA00023136"/>
    </source>
</evidence>
<keyword evidence="7" id="KW-1185">Reference proteome</keyword>
<dbReference type="InterPro" id="IPR032808">
    <property type="entry name" value="DoxX"/>
</dbReference>
<feature type="transmembrane region" description="Helical" evidence="5">
    <location>
        <begin position="36"/>
        <end position="57"/>
    </location>
</feature>
<sequence>MTIVRYLVGYVFITSGIMKFVNPELGETFISLNLPFPLQFMTAIAVIEIICGLLIILKKWVQQATFPLIGIMIGAIILTKFPVLNDSFMQFAFNARLDIVMLVLLAYLYFE</sequence>
<proteinExistence type="predicted"/>
<dbReference type="Pfam" id="PF07681">
    <property type="entry name" value="DoxX"/>
    <property type="match status" value="1"/>
</dbReference>
<evidence type="ECO:0000313" key="6">
    <source>
        <dbReference type="EMBL" id="MBM7714087.1"/>
    </source>
</evidence>
<accession>A0ABS2R368</accession>
<name>A0ABS2R368_9BACI</name>
<evidence type="ECO:0000313" key="7">
    <source>
        <dbReference type="Proteomes" id="UP000823485"/>
    </source>
</evidence>
<dbReference type="EMBL" id="JAFBFH010000005">
    <property type="protein sequence ID" value="MBM7714087.1"/>
    <property type="molecule type" value="Genomic_DNA"/>
</dbReference>
<evidence type="ECO:0000256" key="1">
    <source>
        <dbReference type="ARBA" id="ARBA00004141"/>
    </source>
</evidence>
<keyword evidence="2 5" id="KW-0812">Transmembrane</keyword>
<dbReference type="Proteomes" id="UP000823485">
    <property type="component" value="Unassembled WGS sequence"/>
</dbReference>
<keyword evidence="3 5" id="KW-1133">Transmembrane helix</keyword>
<comment type="caution">
    <text evidence="6">The sequence shown here is derived from an EMBL/GenBank/DDBJ whole genome shotgun (WGS) entry which is preliminary data.</text>
</comment>
<evidence type="ECO:0000256" key="2">
    <source>
        <dbReference type="ARBA" id="ARBA00022692"/>
    </source>
</evidence>
<feature type="transmembrane region" description="Helical" evidence="5">
    <location>
        <begin position="89"/>
        <end position="110"/>
    </location>
</feature>
<protein>
    <submittedName>
        <fullName evidence="6">Membrane protein YphA (DoxX/SURF4 family)</fullName>
    </submittedName>
</protein>
<keyword evidence="4 5" id="KW-0472">Membrane</keyword>
<organism evidence="6 7">
    <name type="scientific">Siminovitchia thermophila</name>
    <dbReference type="NCBI Taxonomy" id="1245522"/>
    <lineage>
        <taxon>Bacteria</taxon>
        <taxon>Bacillati</taxon>
        <taxon>Bacillota</taxon>
        <taxon>Bacilli</taxon>
        <taxon>Bacillales</taxon>
        <taxon>Bacillaceae</taxon>
        <taxon>Siminovitchia</taxon>
    </lineage>
</organism>